<evidence type="ECO:0000313" key="3">
    <source>
        <dbReference type="Proteomes" id="UP000606721"/>
    </source>
</evidence>
<evidence type="ECO:0000256" key="1">
    <source>
        <dbReference type="SAM" id="Phobius"/>
    </source>
</evidence>
<accession>A0ABR8BWN4</accession>
<sequence>MNHDNTHYSEDGFTLLELIVVMLFVGILAAISAPSFSALNQRNKVTQDLTSAKNALLEAQRSAIRRGQNCALLFSYDTLPDPKPAPKISTTSGNCLSTGTGKLYNVSMQVSTNNTSLVNITGSNTANLTFDYLGQITATNPITIVLQHESNTGDKKCMVVSQPLGLIATGKYTGTSSTDISSNCTP</sequence>
<dbReference type="Gene3D" id="3.30.700.10">
    <property type="entry name" value="Glycoprotein, Type 4 Pilin"/>
    <property type="match status" value="1"/>
</dbReference>
<feature type="transmembrane region" description="Helical" evidence="1">
    <location>
        <begin position="12"/>
        <end position="33"/>
    </location>
</feature>
<keyword evidence="1" id="KW-0812">Transmembrane</keyword>
<name>A0ABR8BWN4_APHFL</name>
<dbReference type="Proteomes" id="UP000606721">
    <property type="component" value="Unassembled WGS sequence"/>
</dbReference>
<keyword evidence="1" id="KW-0472">Membrane</keyword>
<dbReference type="RefSeq" id="WP_190383164.1">
    <property type="nucleotide sequence ID" value="NZ_JACJQT010000028.1"/>
</dbReference>
<dbReference type="EMBL" id="JACJQT010000028">
    <property type="protein sequence ID" value="MBD2279046.1"/>
    <property type="molecule type" value="Genomic_DNA"/>
</dbReference>
<organism evidence="2 3">
    <name type="scientific">Aphanizomenon flos-aquae FACHB-1040</name>
    <dbReference type="NCBI Taxonomy" id="2692887"/>
    <lineage>
        <taxon>Bacteria</taxon>
        <taxon>Bacillati</taxon>
        <taxon>Cyanobacteriota</taxon>
        <taxon>Cyanophyceae</taxon>
        <taxon>Nostocales</taxon>
        <taxon>Aphanizomenonaceae</taxon>
        <taxon>Aphanizomenon</taxon>
    </lineage>
</organism>
<keyword evidence="3" id="KW-1185">Reference proteome</keyword>
<dbReference type="InterPro" id="IPR012902">
    <property type="entry name" value="N_methyl_site"/>
</dbReference>
<dbReference type="InterPro" id="IPR045584">
    <property type="entry name" value="Pilin-like"/>
</dbReference>
<dbReference type="SUPFAM" id="SSF54523">
    <property type="entry name" value="Pili subunits"/>
    <property type="match status" value="1"/>
</dbReference>
<evidence type="ECO:0000313" key="2">
    <source>
        <dbReference type="EMBL" id="MBD2279046.1"/>
    </source>
</evidence>
<keyword evidence="1" id="KW-1133">Transmembrane helix</keyword>
<dbReference type="NCBIfam" id="TIGR02532">
    <property type="entry name" value="IV_pilin_GFxxxE"/>
    <property type="match status" value="1"/>
</dbReference>
<gene>
    <name evidence="2" type="ORF">H6F99_12290</name>
</gene>
<reference evidence="2 3" key="1">
    <citation type="journal article" date="2020" name="ISME J.">
        <title>Comparative genomics reveals insights into cyanobacterial evolution and habitat adaptation.</title>
        <authorList>
            <person name="Chen M.Y."/>
            <person name="Teng W.K."/>
            <person name="Zhao L."/>
            <person name="Hu C.X."/>
            <person name="Zhou Y.K."/>
            <person name="Han B.P."/>
            <person name="Song L.R."/>
            <person name="Shu W.S."/>
        </authorList>
    </citation>
    <scope>NUCLEOTIDE SEQUENCE [LARGE SCALE GENOMIC DNA]</scope>
    <source>
        <strain evidence="2 3">FACHB-1040</strain>
    </source>
</reference>
<comment type="caution">
    <text evidence="2">The sequence shown here is derived from an EMBL/GenBank/DDBJ whole genome shotgun (WGS) entry which is preliminary data.</text>
</comment>
<proteinExistence type="predicted"/>
<protein>
    <submittedName>
        <fullName evidence="2">Type II secretion system protein</fullName>
    </submittedName>
</protein>